<sequence length="241" mass="26462">MPRFYVDTPLLSDQEFSLPEEVVRHIQVLRLQAGDSITLFNGQGGEYPATLLMLGKRDARCMIGPHLPAGCESPVWLGLAQAISAGDKMEFTLQKGVEMGVSVFQPLSTERSIVRLSGERAQKRIERWQEIVVSACEQCGRNTIPEVRPILTLKEWLARPPEADARLILSPLGERKLADLACAPQKLWLMAGPEGGFSGQEEQAALASGWTPLRLGPRVLRTETAALAAVAAVQTRWGDYC</sequence>
<accession>A0A845BI67</accession>
<evidence type="ECO:0000313" key="16">
    <source>
        <dbReference type="Proteomes" id="UP000467214"/>
    </source>
</evidence>
<keyword evidence="16" id="KW-1185">Reference proteome</keyword>
<evidence type="ECO:0000256" key="8">
    <source>
        <dbReference type="ARBA" id="ARBA00022679"/>
    </source>
</evidence>
<evidence type="ECO:0000256" key="9">
    <source>
        <dbReference type="ARBA" id="ARBA00022691"/>
    </source>
</evidence>
<dbReference type="NCBIfam" id="NF008692">
    <property type="entry name" value="PRK11713.1-5"/>
    <property type="match status" value="1"/>
</dbReference>
<dbReference type="AlphaFoldDB" id="A0A845BI67"/>
<evidence type="ECO:0000259" key="13">
    <source>
        <dbReference type="Pfam" id="PF04452"/>
    </source>
</evidence>
<dbReference type="NCBIfam" id="TIGR00046">
    <property type="entry name" value="RsmE family RNA methyltransferase"/>
    <property type="match status" value="1"/>
</dbReference>
<dbReference type="GO" id="GO:0005737">
    <property type="term" value="C:cytoplasm"/>
    <property type="evidence" value="ECO:0007669"/>
    <property type="project" value="UniProtKB-SubCell"/>
</dbReference>
<keyword evidence="9 12" id="KW-0949">S-adenosyl-L-methionine</keyword>
<keyword evidence="6 12" id="KW-0698">rRNA processing</keyword>
<comment type="caution">
    <text evidence="15">The sequence shown here is derived from an EMBL/GenBank/DDBJ whole genome shotgun (WGS) entry which is preliminary data.</text>
</comment>
<evidence type="ECO:0000313" key="15">
    <source>
        <dbReference type="EMBL" id="MXR35889.1"/>
    </source>
</evidence>
<dbReference type="Proteomes" id="UP000467214">
    <property type="component" value="Unassembled WGS sequence"/>
</dbReference>
<evidence type="ECO:0000256" key="1">
    <source>
        <dbReference type="ARBA" id="ARBA00004496"/>
    </source>
</evidence>
<dbReference type="PANTHER" id="PTHR30027:SF3">
    <property type="entry name" value="16S RRNA (URACIL(1498)-N(3))-METHYLTRANSFERASE"/>
    <property type="match status" value="1"/>
</dbReference>
<keyword evidence="7 12" id="KW-0489">Methyltransferase</keyword>
<dbReference type="RefSeq" id="WP_160794685.1">
    <property type="nucleotide sequence ID" value="NZ_WSSB01000002.1"/>
</dbReference>
<dbReference type="InterPro" id="IPR046887">
    <property type="entry name" value="RsmE_PUA-like"/>
</dbReference>
<keyword evidence="8 12" id="KW-0808">Transferase</keyword>
<reference evidence="15 16" key="1">
    <citation type="submission" date="2019-12" db="EMBL/GenBank/DDBJ databases">
        <title>Neisseriaceae gen. nov. sp. Genome sequencing and assembly.</title>
        <authorList>
            <person name="Liu Z."/>
            <person name="Li A."/>
        </authorList>
    </citation>
    <scope>NUCLEOTIDE SEQUENCE [LARGE SCALE GENOMIC DNA]</scope>
    <source>
        <strain evidence="15 16">B2N2-7</strain>
    </source>
</reference>
<dbReference type="EMBL" id="WSSB01000002">
    <property type="protein sequence ID" value="MXR35889.1"/>
    <property type="molecule type" value="Genomic_DNA"/>
</dbReference>
<dbReference type="GO" id="GO:0070042">
    <property type="term" value="F:rRNA (uridine-N3-)-methyltransferase activity"/>
    <property type="evidence" value="ECO:0007669"/>
    <property type="project" value="TreeGrafter"/>
</dbReference>
<dbReference type="Pfam" id="PF04452">
    <property type="entry name" value="Methyltrans_RNA"/>
    <property type="match status" value="1"/>
</dbReference>
<feature type="domain" description="Ribosomal RNA small subunit methyltransferase E PUA-like" evidence="14">
    <location>
        <begin position="18"/>
        <end position="59"/>
    </location>
</feature>
<evidence type="ECO:0000259" key="14">
    <source>
        <dbReference type="Pfam" id="PF20260"/>
    </source>
</evidence>
<dbReference type="Gene3D" id="2.40.240.20">
    <property type="entry name" value="Hypothetical PUA domain-like, domain 1"/>
    <property type="match status" value="1"/>
</dbReference>
<keyword evidence="5 12" id="KW-0963">Cytoplasm</keyword>
<comment type="function">
    <text evidence="10 12">Specifically methylates the N3 position of the uracil ring of uridine 1498 (m3U1498) in 16S rRNA. Acts on the fully assembled 30S ribosomal subunit.</text>
</comment>
<proteinExistence type="inferred from homology"/>
<feature type="domain" description="Ribosomal RNA small subunit methyltransferase E methyltransferase" evidence="13">
    <location>
        <begin position="72"/>
        <end position="234"/>
    </location>
</feature>
<dbReference type="InterPro" id="IPR029026">
    <property type="entry name" value="tRNA_m1G_MTases_N"/>
</dbReference>
<protein>
    <recommendedName>
        <fullName evidence="4 12">Ribosomal RNA small subunit methyltransferase E</fullName>
        <ecNumber evidence="3 12">2.1.1.193</ecNumber>
    </recommendedName>
</protein>
<evidence type="ECO:0000256" key="4">
    <source>
        <dbReference type="ARBA" id="ARBA00013673"/>
    </source>
</evidence>
<dbReference type="InterPro" id="IPR015947">
    <property type="entry name" value="PUA-like_sf"/>
</dbReference>
<dbReference type="PIRSF" id="PIRSF015601">
    <property type="entry name" value="MTase_slr0722"/>
    <property type="match status" value="1"/>
</dbReference>
<gene>
    <name evidence="15" type="ORF">GQF02_02730</name>
</gene>
<dbReference type="SUPFAM" id="SSF88697">
    <property type="entry name" value="PUA domain-like"/>
    <property type="match status" value="1"/>
</dbReference>
<dbReference type="CDD" id="cd18084">
    <property type="entry name" value="RsmE-like"/>
    <property type="match status" value="1"/>
</dbReference>
<dbReference type="EC" id="2.1.1.193" evidence="3 12"/>
<dbReference type="Gene3D" id="3.40.1280.10">
    <property type="match status" value="1"/>
</dbReference>
<evidence type="ECO:0000256" key="11">
    <source>
        <dbReference type="ARBA" id="ARBA00047944"/>
    </source>
</evidence>
<evidence type="ECO:0000256" key="7">
    <source>
        <dbReference type="ARBA" id="ARBA00022603"/>
    </source>
</evidence>
<organism evidence="15 16">
    <name type="scientific">Craterilacuibacter sinensis</name>
    <dbReference type="NCBI Taxonomy" id="2686017"/>
    <lineage>
        <taxon>Bacteria</taxon>
        <taxon>Pseudomonadati</taxon>
        <taxon>Pseudomonadota</taxon>
        <taxon>Betaproteobacteria</taxon>
        <taxon>Neisseriales</taxon>
        <taxon>Neisseriaceae</taxon>
        <taxon>Craterilacuibacter</taxon>
    </lineage>
</organism>
<dbReference type="InterPro" id="IPR029028">
    <property type="entry name" value="Alpha/beta_knot_MTases"/>
</dbReference>
<dbReference type="PANTHER" id="PTHR30027">
    <property type="entry name" value="RIBOSOMAL RNA SMALL SUBUNIT METHYLTRANSFERASE E"/>
    <property type="match status" value="1"/>
</dbReference>
<name>A0A845BI67_9NEIS</name>
<dbReference type="InterPro" id="IPR006700">
    <property type="entry name" value="RsmE"/>
</dbReference>
<evidence type="ECO:0000256" key="5">
    <source>
        <dbReference type="ARBA" id="ARBA00022490"/>
    </source>
</evidence>
<evidence type="ECO:0000256" key="12">
    <source>
        <dbReference type="PIRNR" id="PIRNR015601"/>
    </source>
</evidence>
<dbReference type="InterPro" id="IPR046886">
    <property type="entry name" value="RsmE_MTase_dom"/>
</dbReference>
<evidence type="ECO:0000256" key="3">
    <source>
        <dbReference type="ARBA" id="ARBA00012328"/>
    </source>
</evidence>
<dbReference type="Pfam" id="PF20260">
    <property type="entry name" value="PUA_4"/>
    <property type="match status" value="1"/>
</dbReference>
<comment type="subcellular location">
    <subcellularLocation>
        <location evidence="1 12">Cytoplasm</location>
    </subcellularLocation>
</comment>
<evidence type="ECO:0000256" key="10">
    <source>
        <dbReference type="ARBA" id="ARBA00025699"/>
    </source>
</evidence>
<evidence type="ECO:0000256" key="2">
    <source>
        <dbReference type="ARBA" id="ARBA00005528"/>
    </source>
</evidence>
<dbReference type="GO" id="GO:0070475">
    <property type="term" value="P:rRNA base methylation"/>
    <property type="evidence" value="ECO:0007669"/>
    <property type="project" value="TreeGrafter"/>
</dbReference>
<comment type="similarity">
    <text evidence="2 12">Belongs to the RNA methyltransferase RsmE family.</text>
</comment>
<comment type="catalytic activity">
    <reaction evidence="11 12">
        <text>uridine(1498) in 16S rRNA + S-adenosyl-L-methionine = N(3)-methyluridine(1498) in 16S rRNA + S-adenosyl-L-homocysteine + H(+)</text>
        <dbReference type="Rhea" id="RHEA:42920"/>
        <dbReference type="Rhea" id="RHEA-COMP:10283"/>
        <dbReference type="Rhea" id="RHEA-COMP:10284"/>
        <dbReference type="ChEBI" id="CHEBI:15378"/>
        <dbReference type="ChEBI" id="CHEBI:57856"/>
        <dbReference type="ChEBI" id="CHEBI:59789"/>
        <dbReference type="ChEBI" id="CHEBI:65315"/>
        <dbReference type="ChEBI" id="CHEBI:74502"/>
        <dbReference type="EC" id="2.1.1.193"/>
    </reaction>
</comment>
<evidence type="ECO:0000256" key="6">
    <source>
        <dbReference type="ARBA" id="ARBA00022552"/>
    </source>
</evidence>
<dbReference type="SUPFAM" id="SSF75217">
    <property type="entry name" value="alpha/beta knot"/>
    <property type="match status" value="1"/>
</dbReference>